<evidence type="ECO:0000259" key="3">
    <source>
        <dbReference type="Pfam" id="PF25876"/>
    </source>
</evidence>
<dbReference type="Pfam" id="PF25954">
    <property type="entry name" value="Beta-barrel_RND_2"/>
    <property type="match status" value="1"/>
</dbReference>
<dbReference type="GO" id="GO:0015562">
    <property type="term" value="F:efflux transmembrane transporter activity"/>
    <property type="evidence" value="ECO:0007669"/>
    <property type="project" value="TreeGrafter"/>
</dbReference>
<evidence type="ECO:0000256" key="2">
    <source>
        <dbReference type="SAM" id="Phobius"/>
    </source>
</evidence>
<dbReference type="InterPro" id="IPR058625">
    <property type="entry name" value="MdtA-like_BSH"/>
</dbReference>
<accession>A0A7Y6NII7</accession>
<dbReference type="Pfam" id="PF25917">
    <property type="entry name" value="BSH_RND"/>
    <property type="match status" value="1"/>
</dbReference>
<dbReference type="InterPro" id="IPR058792">
    <property type="entry name" value="Beta-barrel_RND_2"/>
</dbReference>
<dbReference type="AlphaFoldDB" id="A0A7Y6NII7"/>
<dbReference type="NCBIfam" id="TIGR01730">
    <property type="entry name" value="RND_mfp"/>
    <property type="match status" value="1"/>
</dbReference>
<dbReference type="GeneID" id="57347888"/>
<evidence type="ECO:0000256" key="1">
    <source>
        <dbReference type="ARBA" id="ARBA00009477"/>
    </source>
</evidence>
<dbReference type="PANTHER" id="PTHR30469">
    <property type="entry name" value="MULTIDRUG RESISTANCE PROTEIN MDTA"/>
    <property type="match status" value="1"/>
</dbReference>
<dbReference type="Proteomes" id="UP000566985">
    <property type="component" value="Unassembled WGS sequence"/>
</dbReference>
<keyword evidence="2" id="KW-0812">Transmembrane</keyword>
<comment type="similarity">
    <text evidence="1">Belongs to the membrane fusion protein (MFP) (TC 8.A.1) family.</text>
</comment>
<comment type="caution">
    <text evidence="6">The sequence shown here is derived from an EMBL/GenBank/DDBJ whole genome shotgun (WGS) entry which is preliminary data.</text>
</comment>
<dbReference type="GO" id="GO:1990281">
    <property type="term" value="C:efflux pump complex"/>
    <property type="evidence" value="ECO:0007669"/>
    <property type="project" value="TreeGrafter"/>
</dbReference>
<dbReference type="Gene3D" id="1.10.287.470">
    <property type="entry name" value="Helix hairpin bin"/>
    <property type="match status" value="1"/>
</dbReference>
<name>A0A7Y6NII7_9GAMM</name>
<dbReference type="InterPro" id="IPR058624">
    <property type="entry name" value="MdtA-like_HH"/>
</dbReference>
<keyword evidence="2" id="KW-0472">Membrane</keyword>
<feature type="transmembrane region" description="Helical" evidence="2">
    <location>
        <begin position="12"/>
        <end position="35"/>
    </location>
</feature>
<dbReference type="PANTHER" id="PTHR30469:SF15">
    <property type="entry name" value="HLYD FAMILY OF SECRETION PROTEINS"/>
    <property type="match status" value="1"/>
</dbReference>
<dbReference type="Pfam" id="PF25876">
    <property type="entry name" value="HH_MFP_RND"/>
    <property type="match status" value="1"/>
</dbReference>
<dbReference type="SUPFAM" id="SSF111369">
    <property type="entry name" value="HlyD-like secretion proteins"/>
    <property type="match status" value="1"/>
</dbReference>
<protein>
    <submittedName>
        <fullName evidence="6">Efflux RND transporter periplasmic adaptor subunit</fullName>
    </submittedName>
</protein>
<proteinExistence type="inferred from homology"/>
<feature type="domain" description="Multidrug resistance protein MdtA-like alpha-helical hairpin" evidence="3">
    <location>
        <begin position="117"/>
        <end position="187"/>
    </location>
</feature>
<sequence>MTDLLPDAARQLWRHLLNVHILAPIVLVLLGVLIITGCRDDNSAPPAAPLRPVNTVVAPPFSNDASASLTGEIHAHQEVALAFRLDGRVIRRTVELGDSVTAGQPLAMLEDNPAQNQLSSARADLDSARAAERVAALNLHRMRLLMPGGAIARSQLDSAQADFQSAQSRRLSSEAALKNAGDQLSWTQLRAPAAGRITAVNVQPGQVVSAGQSVMTLAAGDARDAVFDLSEPGLLRPDDATPLKVTLLADPQVQVSGRVRDISPQADPQTRTWRLRLNLTDPPPAMALGATVMVSLPDGQPPVIALPASALTRAGEKPALLVVDRPTRRLQLRPVVLARFTADQIFISGGIVPGEQVVTAGVSTLQPGEQVVLQQEQP</sequence>
<feature type="domain" description="Multidrug resistance protein MdtA-like barrel-sandwich hybrid" evidence="4">
    <location>
        <begin position="80"/>
        <end position="214"/>
    </location>
</feature>
<dbReference type="InterPro" id="IPR006143">
    <property type="entry name" value="RND_pump_MFP"/>
</dbReference>
<dbReference type="EMBL" id="JABWPM010000043">
    <property type="protein sequence ID" value="NUY99139.1"/>
    <property type="molecule type" value="Genomic_DNA"/>
</dbReference>
<keyword evidence="2" id="KW-1133">Transmembrane helix</keyword>
<gene>
    <name evidence="6" type="ORF">HU668_22135</name>
</gene>
<dbReference type="Gene3D" id="2.40.420.20">
    <property type="match status" value="1"/>
</dbReference>
<organism evidence="6 7">
    <name type="scientific">Pantoea brenneri</name>
    <dbReference type="NCBI Taxonomy" id="472694"/>
    <lineage>
        <taxon>Bacteria</taxon>
        <taxon>Pseudomonadati</taxon>
        <taxon>Pseudomonadota</taxon>
        <taxon>Gammaproteobacteria</taxon>
        <taxon>Enterobacterales</taxon>
        <taxon>Erwiniaceae</taxon>
        <taxon>Pantoea</taxon>
    </lineage>
</organism>
<feature type="domain" description="CusB-like beta-barrel" evidence="5">
    <location>
        <begin position="241"/>
        <end position="296"/>
    </location>
</feature>
<dbReference type="Gene3D" id="2.40.50.100">
    <property type="match status" value="1"/>
</dbReference>
<evidence type="ECO:0000313" key="6">
    <source>
        <dbReference type="EMBL" id="NUY99139.1"/>
    </source>
</evidence>
<dbReference type="RefSeq" id="WP_069729932.1">
    <property type="nucleotide sequence ID" value="NZ_JABWPE010000043.1"/>
</dbReference>
<evidence type="ECO:0000313" key="7">
    <source>
        <dbReference type="Proteomes" id="UP000566985"/>
    </source>
</evidence>
<reference evidence="6 7" key="1">
    <citation type="submission" date="2020-05" db="EMBL/GenBank/DDBJ databases">
        <title>Whole Genome Sequences of Enterobacteriales Associated with the International Space Station.</title>
        <authorList>
            <person name="Bharadwaj A."/>
            <person name="Daudu R."/>
            <person name="Singh N."/>
            <person name="Wood J."/>
            <person name="Debieu M."/>
            <person name="Mason C."/>
            <person name="Wang C."/>
            <person name="Venkateswaran K."/>
        </authorList>
    </citation>
    <scope>NUCLEOTIDE SEQUENCE [LARGE SCALE GENOMIC DNA]</scope>
    <source>
        <strain evidence="6 7">IF5SW-B1</strain>
    </source>
</reference>
<dbReference type="Gene3D" id="2.40.30.170">
    <property type="match status" value="1"/>
</dbReference>
<evidence type="ECO:0000259" key="5">
    <source>
        <dbReference type="Pfam" id="PF25954"/>
    </source>
</evidence>
<evidence type="ECO:0000259" key="4">
    <source>
        <dbReference type="Pfam" id="PF25917"/>
    </source>
</evidence>